<dbReference type="InterPro" id="IPR044043">
    <property type="entry name" value="VanA_C_cat"/>
</dbReference>
<evidence type="ECO:0000313" key="8">
    <source>
        <dbReference type="Proteomes" id="UP000536262"/>
    </source>
</evidence>
<dbReference type="GO" id="GO:0032259">
    <property type="term" value="P:methylation"/>
    <property type="evidence" value="ECO:0007669"/>
    <property type="project" value="UniProtKB-KW"/>
</dbReference>
<keyword evidence="7" id="KW-0503">Monooxygenase</keyword>
<organism evidence="7 8">
    <name type="scientific">Aminobacter aganoensis</name>
    <dbReference type="NCBI Taxonomy" id="83264"/>
    <lineage>
        <taxon>Bacteria</taxon>
        <taxon>Pseudomonadati</taxon>
        <taxon>Pseudomonadota</taxon>
        <taxon>Alphaproteobacteria</taxon>
        <taxon>Hyphomicrobiales</taxon>
        <taxon>Phyllobacteriaceae</taxon>
        <taxon>Aminobacter</taxon>
    </lineage>
</organism>
<dbReference type="Pfam" id="PF00355">
    <property type="entry name" value="Rieske"/>
    <property type="match status" value="1"/>
</dbReference>
<accession>A0A7X0KKH9</accession>
<dbReference type="EC" id="1.14.13.82" evidence="7"/>
<reference evidence="7 8" key="1">
    <citation type="submission" date="2020-08" db="EMBL/GenBank/DDBJ databases">
        <title>Genomic Encyclopedia of Type Strains, Phase IV (KMG-IV): sequencing the most valuable type-strain genomes for metagenomic binning, comparative biology and taxonomic classification.</title>
        <authorList>
            <person name="Goeker M."/>
        </authorList>
    </citation>
    <scope>NUCLEOTIDE SEQUENCE [LARGE SCALE GENOMIC DNA]</scope>
    <source>
        <strain evidence="7 8">DSM 7051</strain>
    </source>
</reference>
<dbReference type="PANTHER" id="PTHR21266">
    <property type="entry name" value="IRON-SULFUR DOMAIN CONTAINING PROTEIN"/>
    <property type="match status" value="1"/>
</dbReference>
<keyword evidence="7" id="KW-0808">Transferase</keyword>
<dbReference type="InterPro" id="IPR050584">
    <property type="entry name" value="Cholesterol_7-desaturase"/>
</dbReference>
<keyword evidence="1" id="KW-0001">2Fe-2S</keyword>
<dbReference type="AlphaFoldDB" id="A0A7X0KKH9"/>
<dbReference type="SUPFAM" id="SSF55961">
    <property type="entry name" value="Bet v1-like"/>
    <property type="match status" value="1"/>
</dbReference>
<dbReference type="GO" id="GO:0018489">
    <property type="term" value="F:vanillate monooxygenase activity"/>
    <property type="evidence" value="ECO:0007669"/>
    <property type="project" value="UniProtKB-EC"/>
</dbReference>
<evidence type="ECO:0000313" key="7">
    <source>
        <dbReference type="EMBL" id="MBB6354001.1"/>
    </source>
</evidence>
<name>A0A7X0KKH9_9HYPH</name>
<dbReference type="PANTHER" id="PTHR21266:SF60">
    <property type="entry name" value="3-KETOSTEROID-9-ALPHA-MONOOXYGENASE, OXYGENASE COMPONENT"/>
    <property type="match status" value="1"/>
</dbReference>
<keyword evidence="8" id="KW-1185">Reference proteome</keyword>
<dbReference type="InterPro" id="IPR036922">
    <property type="entry name" value="Rieske_2Fe-2S_sf"/>
</dbReference>
<dbReference type="CDD" id="cd03469">
    <property type="entry name" value="Rieske_RO_Alpha_N"/>
    <property type="match status" value="1"/>
</dbReference>
<evidence type="ECO:0000256" key="1">
    <source>
        <dbReference type="ARBA" id="ARBA00022714"/>
    </source>
</evidence>
<evidence type="ECO:0000256" key="5">
    <source>
        <dbReference type="ARBA" id="ARBA00023014"/>
    </source>
</evidence>
<dbReference type="SUPFAM" id="SSF50022">
    <property type="entry name" value="ISP domain"/>
    <property type="match status" value="1"/>
</dbReference>
<evidence type="ECO:0000256" key="3">
    <source>
        <dbReference type="ARBA" id="ARBA00023002"/>
    </source>
</evidence>
<sequence>MLNNEPRSPAPHENPTYRALRHFWHPVCYSHEIVDKPHGVQLMGEKIVVARLGSDLVAMQDRCPHKGAALSLGQVVDCKLECPYHGWQFDQQGDCVRIPAREEMASVMNRKVRKYHATESAGMIWVCLADEPKYAPPEFSELDDGEYRVLRGNSYDWSTSTPRRLENFVDFAHFAFVHDGTIGSRENPRVEAVKVWREDNVMRFDRSGVKEPGVGKKKELLGLTDDWIEPTNVYHVTMPHTVHLKRIFPNGKRYVLFMAASPVDATTTRSFWWQARDFGTEAEHDAFFMDFEDEVLAEDKPIIESQTPIQMDLAGELARQEMPVRHADIVSVEYRRWLLELTNELANV</sequence>
<evidence type="ECO:0000259" key="6">
    <source>
        <dbReference type="PROSITE" id="PS51296"/>
    </source>
</evidence>
<keyword evidence="3 7" id="KW-0560">Oxidoreductase</keyword>
<gene>
    <name evidence="7" type="ORF">GGR00_001775</name>
</gene>
<dbReference type="Pfam" id="PF19112">
    <property type="entry name" value="VanA_C"/>
    <property type="match status" value="1"/>
</dbReference>
<keyword evidence="2" id="KW-0479">Metal-binding</keyword>
<comment type="caution">
    <text evidence="7">The sequence shown here is derived from an EMBL/GenBank/DDBJ whole genome shotgun (WGS) entry which is preliminary data.</text>
</comment>
<keyword evidence="5" id="KW-0411">Iron-sulfur</keyword>
<keyword evidence="7" id="KW-0489">Methyltransferase</keyword>
<dbReference type="EMBL" id="JACHOU010000003">
    <property type="protein sequence ID" value="MBB6354001.1"/>
    <property type="molecule type" value="Genomic_DNA"/>
</dbReference>
<dbReference type="GO" id="GO:0046872">
    <property type="term" value="F:metal ion binding"/>
    <property type="evidence" value="ECO:0007669"/>
    <property type="project" value="UniProtKB-KW"/>
</dbReference>
<protein>
    <submittedName>
        <fullName evidence="7">Vanillate O-demethylase monooxygenase subunit</fullName>
        <ecNumber evidence="7">1.14.13.82</ecNumber>
    </submittedName>
</protein>
<dbReference type="RefSeq" id="WP_055973646.1">
    <property type="nucleotide sequence ID" value="NZ_BAABEG010000001.1"/>
</dbReference>
<dbReference type="InterPro" id="IPR017941">
    <property type="entry name" value="Rieske_2Fe-2S"/>
</dbReference>
<proteinExistence type="predicted"/>
<evidence type="ECO:0000256" key="2">
    <source>
        <dbReference type="ARBA" id="ARBA00022723"/>
    </source>
</evidence>
<dbReference type="GO" id="GO:0051537">
    <property type="term" value="F:2 iron, 2 sulfur cluster binding"/>
    <property type="evidence" value="ECO:0007669"/>
    <property type="project" value="UniProtKB-KW"/>
</dbReference>
<dbReference type="Proteomes" id="UP000536262">
    <property type="component" value="Unassembled WGS sequence"/>
</dbReference>
<feature type="domain" description="Rieske" evidence="6">
    <location>
        <begin position="24"/>
        <end position="126"/>
    </location>
</feature>
<dbReference type="PROSITE" id="PS51296">
    <property type="entry name" value="RIESKE"/>
    <property type="match status" value="1"/>
</dbReference>
<dbReference type="Gene3D" id="2.102.10.10">
    <property type="entry name" value="Rieske [2Fe-2S] iron-sulphur domain"/>
    <property type="match status" value="1"/>
</dbReference>
<keyword evidence="4" id="KW-0408">Iron</keyword>
<dbReference type="GO" id="GO:0008168">
    <property type="term" value="F:methyltransferase activity"/>
    <property type="evidence" value="ECO:0007669"/>
    <property type="project" value="UniProtKB-KW"/>
</dbReference>
<evidence type="ECO:0000256" key="4">
    <source>
        <dbReference type="ARBA" id="ARBA00023004"/>
    </source>
</evidence>
<dbReference type="Gene3D" id="3.90.380.10">
    <property type="entry name" value="Naphthalene 1,2-dioxygenase Alpha Subunit, Chain A, domain 1"/>
    <property type="match status" value="1"/>
</dbReference>